<dbReference type="AlphaFoldDB" id="A0A6A4P9D8"/>
<dbReference type="InterPro" id="IPR004263">
    <property type="entry name" value="Exostosin"/>
</dbReference>
<keyword evidence="4" id="KW-0812">Transmembrane</keyword>
<dbReference type="InterPro" id="IPR040911">
    <property type="entry name" value="Exostosin_GT47"/>
</dbReference>
<evidence type="ECO:0000256" key="1">
    <source>
        <dbReference type="ARBA" id="ARBA00004323"/>
    </source>
</evidence>
<comment type="subcellular location">
    <subcellularLocation>
        <location evidence="1">Golgi apparatus membrane</location>
        <topology evidence="1">Single-pass type II membrane protein</topology>
    </subcellularLocation>
</comment>
<keyword evidence="3" id="KW-0328">Glycosyltransferase</keyword>
<proteinExistence type="inferred from homology"/>
<dbReference type="OrthoDB" id="1924787at2759"/>
<evidence type="ECO:0000256" key="4">
    <source>
        <dbReference type="ARBA" id="ARBA00022968"/>
    </source>
</evidence>
<organism evidence="6 7">
    <name type="scientific">Lupinus albus</name>
    <name type="common">White lupine</name>
    <name type="synonym">Lupinus termis</name>
    <dbReference type="NCBI Taxonomy" id="3870"/>
    <lineage>
        <taxon>Eukaryota</taxon>
        <taxon>Viridiplantae</taxon>
        <taxon>Streptophyta</taxon>
        <taxon>Embryophyta</taxon>
        <taxon>Tracheophyta</taxon>
        <taxon>Spermatophyta</taxon>
        <taxon>Magnoliopsida</taxon>
        <taxon>eudicotyledons</taxon>
        <taxon>Gunneridae</taxon>
        <taxon>Pentapetalae</taxon>
        <taxon>rosids</taxon>
        <taxon>fabids</taxon>
        <taxon>Fabales</taxon>
        <taxon>Fabaceae</taxon>
        <taxon>Papilionoideae</taxon>
        <taxon>50 kb inversion clade</taxon>
        <taxon>genistoids sensu lato</taxon>
        <taxon>core genistoids</taxon>
        <taxon>Genisteae</taxon>
        <taxon>Lupinus</taxon>
    </lineage>
</organism>
<keyword evidence="4" id="KW-0735">Signal-anchor</keyword>
<accession>A0A6A4P9D8</accession>
<evidence type="ECO:0000313" key="7">
    <source>
        <dbReference type="Proteomes" id="UP000447434"/>
    </source>
</evidence>
<dbReference type="EMBL" id="WOCE01000015">
    <property type="protein sequence ID" value="KAE9598720.1"/>
    <property type="molecule type" value="Genomic_DNA"/>
</dbReference>
<evidence type="ECO:0000313" key="6">
    <source>
        <dbReference type="EMBL" id="KAE9598720.1"/>
    </source>
</evidence>
<keyword evidence="7" id="KW-1185">Reference proteome</keyword>
<evidence type="ECO:0000256" key="5">
    <source>
        <dbReference type="ARBA" id="ARBA00023034"/>
    </source>
</evidence>
<evidence type="ECO:0000256" key="2">
    <source>
        <dbReference type="ARBA" id="ARBA00010271"/>
    </source>
</evidence>
<evidence type="ECO:0000256" key="3">
    <source>
        <dbReference type="ARBA" id="ARBA00022676"/>
    </source>
</evidence>
<keyword evidence="5" id="KW-0333">Golgi apparatus</keyword>
<protein>
    <submittedName>
        <fullName evidence="6">Putative hexosyltransferase</fullName>
    </submittedName>
</protein>
<gene>
    <name evidence="6" type="ORF">Lalb_Chr15g0083961</name>
</gene>
<dbReference type="Pfam" id="PF03016">
    <property type="entry name" value="Exostosin_GT47"/>
    <property type="match status" value="1"/>
</dbReference>
<reference evidence="7" key="1">
    <citation type="journal article" date="2020" name="Nat. Commun.">
        <title>Genome sequence of the cluster root forming white lupin.</title>
        <authorList>
            <person name="Hufnagel B."/>
            <person name="Marques A."/>
            <person name="Soriano A."/>
            <person name="Marques L."/>
            <person name="Divol F."/>
            <person name="Doumas P."/>
            <person name="Sallet E."/>
            <person name="Mancinotti D."/>
            <person name="Carrere S."/>
            <person name="Marande W."/>
            <person name="Arribat S."/>
            <person name="Keller J."/>
            <person name="Huneau C."/>
            <person name="Blein T."/>
            <person name="Aime D."/>
            <person name="Laguerre M."/>
            <person name="Taylor J."/>
            <person name="Schubert V."/>
            <person name="Nelson M."/>
            <person name="Geu-Flores F."/>
            <person name="Crespi M."/>
            <person name="Gallardo-Guerrero K."/>
            <person name="Delaux P.-M."/>
            <person name="Salse J."/>
            <person name="Berges H."/>
            <person name="Guyot R."/>
            <person name="Gouzy J."/>
            <person name="Peret B."/>
        </authorList>
    </citation>
    <scope>NUCLEOTIDE SEQUENCE [LARGE SCALE GENOMIC DNA]</scope>
    <source>
        <strain evidence="7">cv. Amiga</strain>
    </source>
</reference>
<dbReference type="PANTHER" id="PTHR11062">
    <property type="entry name" value="EXOSTOSIN HEPARAN SULFATE GLYCOSYLTRANSFERASE -RELATED"/>
    <property type="match status" value="1"/>
</dbReference>
<keyword evidence="6" id="KW-0808">Transferase</keyword>
<comment type="similarity">
    <text evidence="2">Belongs to the glycosyltransferase 47 family.</text>
</comment>
<dbReference type="Proteomes" id="UP000447434">
    <property type="component" value="Chromosome 15"/>
</dbReference>
<dbReference type="PANTHER" id="PTHR11062:SF50">
    <property type="entry name" value="ARABINOSYLTRANSFERASE ARAD1-RELATED"/>
    <property type="match status" value="1"/>
</dbReference>
<dbReference type="GO" id="GO:0000139">
    <property type="term" value="C:Golgi membrane"/>
    <property type="evidence" value="ECO:0007669"/>
    <property type="project" value="UniProtKB-SubCell"/>
</dbReference>
<dbReference type="GO" id="GO:0016757">
    <property type="term" value="F:glycosyltransferase activity"/>
    <property type="evidence" value="ECO:0007669"/>
    <property type="project" value="UniProtKB-KW"/>
</dbReference>
<sequence length="489" mass="55814">MSPNTKNSEFAFWNTTIAYFYTSCVRYQSALHLKTKAMEGEERPNPKAQKPTHKPTNIPIWATFFTILATYALFNVLFRRIHSSTVDTTTVILAADNTSTVETSWKNASVKVFLHDLPRRFTYGVIAARSAARSGKPLSGEDEVSSLQYPGHQHMAEWYLFTDLNRPESERIGSPVTRVMDPDEADLFYVPFFSTLSLTANTIKLKNETDAYYSDSENQEALVEWLEGQKHWKKNNGRDHVIIASDPNALGRVLDRVKNSVFLVSDFGRLKEDQGSIVKDVVLPYSHRIRSYNGDVGVENRNTLLFFMGNRFRKEGGKIRDTLFRILENEKNVIIKHGTQSTENRRAASHGMHTSKFCLHPAGDTPSACRLFDAIVSLCVPVVVSDYIEFPFEDVIDYRKIAIFIDSESAVKPGFLVSKLRAITSGRILEYQNEMKEVKRYFEYDEPNGAVNEIWRQVVKKLPLIKLMSNRDKRVVRKEPHCSCICAEN</sequence>
<comment type="caution">
    <text evidence="6">The sequence shown here is derived from an EMBL/GenBank/DDBJ whole genome shotgun (WGS) entry which is preliminary data.</text>
</comment>
<name>A0A6A4P9D8_LUPAL</name>